<dbReference type="Proteomes" id="UP000187822">
    <property type="component" value="Chromosome I"/>
</dbReference>
<gene>
    <name evidence="1" type="ORF">CPM_1160</name>
</gene>
<dbReference type="KEGG" id="cdiv:CPM_1160"/>
<dbReference type="AlphaFoldDB" id="A0A1R4A7N5"/>
<reference evidence="2" key="1">
    <citation type="submission" date="2016-06" db="EMBL/GenBank/DDBJ databases">
        <authorList>
            <person name="Toshchakov V.S."/>
        </authorList>
    </citation>
    <scope>NUCLEOTIDE SEQUENCE [LARGE SCALE GENOMIC DNA]</scope>
    <source>
        <strain>PM4 (JCM 30641</strain>
        <strain evidence="2">\VKM B-2940)</strain>
    </source>
</reference>
<protein>
    <submittedName>
        <fullName evidence="1">Uncharacterized protein</fullName>
    </submittedName>
</protein>
<organism evidence="1 2">
    <name type="scientific">Cuniculiplasma divulgatum</name>
    <dbReference type="NCBI Taxonomy" id="1673428"/>
    <lineage>
        <taxon>Archaea</taxon>
        <taxon>Methanobacteriati</taxon>
        <taxon>Thermoplasmatota</taxon>
        <taxon>Thermoplasmata</taxon>
        <taxon>Thermoplasmatales</taxon>
        <taxon>Cuniculiplasmataceae</taxon>
        <taxon>Cuniculiplasma</taxon>
    </lineage>
</organism>
<dbReference type="EMBL" id="LT719092">
    <property type="protein sequence ID" value="SJK84971.1"/>
    <property type="molecule type" value="Genomic_DNA"/>
</dbReference>
<evidence type="ECO:0000313" key="2">
    <source>
        <dbReference type="Proteomes" id="UP000187822"/>
    </source>
</evidence>
<proteinExistence type="predicted"/>
<accession>A0A1R4A7N5</accession>
<dbReference type="STRING" id="1673428.CPM_1160"/>
<keyword evidence="2" id="KW-1185">Reference proteome</keyword>
<evidence type="ECO:0000313" key="1">
    <source>
        <dbReference type="EMBL" id="SJK84971.1"/>
    </source>
</evidence>
<name>A0A1R4A7N5_9ARCH</name>
<sequence length="282" mass="32702">MENEIFNKITNLESLMNRKVIILKTRLKNLQSLDEDTVQLAFSVLKKFFPKRDEKNYGNIETIFLVSGYWPYNSHCTNSLIEFQKRFDYDTIADGTVGGGMTLFFKSGRKRFRKKNSIISTINIEEIIQDFNSTILQNMKSFVPELTDQQNVPVREILKNYSADKVLDVDLIDQININKIYKNYIESMGKKISILTGNSGSYKDIVDEFGNCPYVGEGIDEYLTQEQENGVNEIVDFIDEIETDEVMKSRDFRKQWIKIYSGKSMFSIYLDNLGAVREIKSI</sequence>